<gene>
    <name evidence="3" type="primary">cutC</name>
    <name evidence="4" type="ORF">OL234_01990</name>
</gene>
<dbReference type="Pfam" id="PF03932">
    <property type="entry name" value="CutC"/>
    <property type="match status" value="1"/>
</dbReference>
<reference evidence="4" key="1">
    <citation type="submission" date="2022-10" db="EMBL/GenBank/DDBJ databases">
        <title>Vagococcus sp. isolated from poultry meat.</title>
        <authorList>
            <person name="Johansson P."/>
            <person name="Bjorkroth J."/>
        </authorList>
    </citation>
    <scope>NUCLEOTIDE SEQUENCE</scope>
    <source>
        <strain evidence="4">STAA11</strain>
    </source>
</reference>
<accession>A0AAF0CVG1</accession>
<dbReference type="InterPro" id="IPR036822">
    <property type="entry name" value="CutC-like_dom_sf"/>
</dbReference>
<proteinExistence type="inferred from homology"/>
<dbReference type="KEGG" id="vie:OL234_01990"/>
<sequence>MLIKEFCAENFTHIPSAIKAGAKRIELCDNLTAGGTTVSPGVMSQTYDYCHEHEVTVMTIIRPRGGDFVYTDAELKIMHEDLAVAKTRGTDGIVIGCLTSEGQLDKEAMLEFLAAAEGLQITFHMAFDALNKEEQFKAIDWLAENGVHRILTHGGAAGTPIADNLAYLKELITYSAKRIIILPGGGISYENQEMVANNLEISEIHGTKIVDLT</sequence>
<comment type="caution">
    <text evidence="3">Once thought to be involved in copper homeostasis, experiments in E.coli have shown this is not the case.</text>
</comment>
<dbReference type="PANTHER" id="PTHR12598">
    <property type="entry name" value="COPPER HOMEOSTASIS PROTEIN CUTC"/>
    <property type="match status" value="1"/>
</dbReference>
<protein>
    <recommendedName>
        <fullName evidence="3">PF03932 family protein CutC</fullName>
    </recommendedName>
</protein>
<dbReference type="InterPro" id="IPR005627">
    <property type="entry name" value="CutC-like"/>
</dbReference>
<organism evidence="4 5">
    <name type="scientific">Vagococcus intermedius</name>
    <dbReference type="NCBI Taxonomy" id="2991418"/>
    <lineage>
        <taxon>Bacteria</taxon>
        <taxon>Bacillati</taxon>
        <taxon>Bacillota</taxon>
        <taxon>Bacilli</taxon>
        <taxon>Lactobacillales</taxon>
        <taxon>Enterococcaceae</taxon>
        <taxon>Vagococcus</taxon>
    </lineage>
</organism>
<dbReference type="EMBL" id="CP110232">
    <property type="protein sequence ID" value="WEG73704.1"/>
    <property type="molecule type" value="Genomic_DNA"/>
</dbReference>
<dbReference type="PANTHER" id="PTHR12598:SF0">
    <property type="entry name" value="COPPER HOMEOSTASIS PROTEIN CUTC HOMOLOG"/>
    <property type="match status" value="1"/>
</dbReference>
<dbReference type="FunFam" id="3.20.20.380:FF:000003">
    <property type="entry name" value="Copper homeostasis protein CutC"/>
    <property type="match status" value="1"/>
</dbReference>
<keyword evidence="5" id="KW-1185">Reference proteome</keyword>
<dbReference type="Proteomes" id="UP001179647">
    <property type="component" value="Chromosome"/>
</dbReference>
<evidence type="ECO:0000313" key="4">
    <source>
        <dbReference type="EMBL" id="WEG73704.1"/>
    </source>
</evidence>
<keyword evidence="2 3" id="KW-0963">Cytoplasm</keyword>
<evidence type="ECO:0000313" key="5">
    <source>
        <dbReference type="Proteomes" id="UP001179647"/>
    </source>
</evidence>
<comment type="similarity">
    <text evidence="1 3">Belongs to the CutC family.</text>
</comment>
<dbReference type="GO" id="GO:0005737">
    <property type="term" value="C:cytoplasm"/>
    <property type="evidence" value="ECO:0007669"/>
    <property type="project" value="UniProtKB-SubCell"/>
</dbReference>
<dbReference type="Gene3D" id="3.20.20.380">
    <property type="entry name" value="Copper homeostasis (CutC) domain"/>
    <property type="match status" value="1"/>
</dbReference>
<dbReference type="RefSeq" id="WP_275469504.1">
    <property type="nucleotide sequence ID" value="NZ_CP110232.1"/>
</dbReference>
<evidence type="ECO:0000256" key="3">
    <source>
        <dbReference type="HAMAP-Rule" id="MF_00795"/>
    </source>
</evidence>
<dbReference type="GO" id="GO:0005507">
    <property type="term" value="F:copper ion binding"/>
    <property type="evidence" value="ECO:0007669"/>
    <property type="project" value="TreeGrafter"/>
</dbReference>
<evidence type="ECO:0000256" key="2">
    <source>
        <dbReference type="ARBA" id="ARBA00022490"/>
    </source>
</evidence>
<comment type="subcellular location">
    <subcellularLocation>
        <location evidence="3">Cytoplasm</location>
    </subcellularLocation>
</comment>
<dbReference type="HAMAP" id="MF_00795">
    <property type="entry name" value="CutC"/>
    <property type="match status" value="1"/>
</dbReference>
<dbReference type="AlphaFoldDB" id="A0AAF0CVG1"/>
<evidence type="ECO:0000256" key="1">
    <source>
        <dbReference type="ARBA" id="ARBA00007768"/>
    </source>
</evidence>
<name>A0AAF0CVG1_9ENTE</name>
<dbReference type="SUPFAM" id="SSF110395">
    <property type="entry name" value="CutC-like"/>
    <property type="match status" value="1"/>
</dbReference>